<gene>
    <name evidence="1" type="ORF">CGLO_14147</name>
</gene>
<dbReference type="HOGENOM" id="CLU_3434132_0_0_1"/>
<proteinExistence type="predicted"/>
<comment type="caution">
    <text evidence="1">The sequence shown here is derived from an EMBL/GenBank/DDBJ whole genome shotgun (WGS) entry which is preliminary data.</text>
</comment>
<evidence type="ECO:0000313" key="2">
    <source>
        <dbReference type="Proteomes" id="UP000015530"/>
    </source>
</evidence>
<dbReference type="EMBL" id="AMYD01003265">
    <property type="protein sequence ID" value="EQB46782.1"/>
    <property type="molecule type" value="Genomic_DNA"/>
</dbReference>
<protein>
    <submittedName>
        <fullName evidence="1">Uncharacterized protein</fullName>
    </submittedName>
</protein>
<accession>T0JUX7</accession>
<reference evidence="2" key="1">
    <citation type="journal article" date="2013" name="Mol. Plant Microbe Interact.">
        <title>Global aspects of pacC regulation of pathogenicity genes in Colletotrichum gloeosporioides as revealed by transcriptome analysis.</title>
        <authorList>
            <person name="Alkan N."/>
            <person name="Meng X."/>
            <person name="Friedlander G."/>
            <person name="Reuveni E."/>
            <person name="Sukno S."/>
            <person name="Sherman A."/>
            <person name="Thon M."/>
            <person name="Fluhr R."/>
            <person name="Prusky D."/>
        </authorList>
    </citation>
    <scope>NUCLEOTIDE SEQUENCE [LARGE SCALE GENOMIC DNA]</scope>
    <source>
        <strain evidence="2">Cg-14</strain>
    </source>
</reference>
<dbReference type="Proteomes" id="UP000015530">
    <property type="component" value="Unassembled WGS sequence"/>
</dbReference>
<organism evidence="1 2">
    <name type="scientific">Colletotrichum gloeosporioides (strain Cg-14)</name>
    <name type="common">Anthracnose fungus</name>
    <name type="synonym">Glomerella cingulata</name>
    <dbReference type="NCBI Taxonomy" id="1237896"/>
    <lineage>
        <taxon>Eukaryota</taxon>
        <taxon>Fungi</taxon>
        <taxon>Dikarya</taxon>
        <taxon>Ascomycota</taxon>
        <taxon>Pezizomycotina</taxon>
        <taxon>Sordariomycetes</taxon>
        <taxon>Hypocreomycetidae</taxon>
        <taxon>Glomerellales</taxon>
        <taxon>Glomerellaceae</taxon>
        <taxon>Colletotrichum</taxon>
        <taxon>Colletotrichum gloeosporioides species complex</taxon>
    </lineage>
</organism>
<evidence type="ECO:0000313" key="1">
    <source>
        <dbReference type="EMBL" id="EQB46782.1"/>
    </source>
</evidence>
<name>T0JUX7_COLGC</name>
<sequence>MVLLNHRFAAAIFLL</sequence>